<dbReference type="InterPro" id="IPR018522">
    <property type="entry name" value="TopoIIA_CS"/>
</dbReference>
<dbReference type="InterPro" id="IPR013760">
    <property type="entry name" value="Topo_IIA-like_dom_sf"/>
</dbReference>
<evidence type="ECO:0000256" key="9">
    <source>
        <dbReference type="ARBA" id="ARBA00023029"/>
    </source>
</evidence>
<sequence length="639" mass="71599">MAKTQYNADSITVLEGLEAVRKRPGMYIGSVGTKGLNHLIYEIVDNAVDEHLAGFCNQIWVTLEADGSCSVKDAGRGIPVEMHKKGMSAERIVLSTLHAGGKFDNDAYKTSGGLHGVGSSVVNALSERMSVKVYKNGQIHYDAYERGIPTVELVDGLLPTLGRTKETGTEINFLPDGEIFEKTRFKADWLKSRLHETAYLNPNLQITYQNKRVGEEETVLFHEPEGIISYVKELNSGKAPVHDPIYYKGTIDRVEVEVAFQFVDTFEENILGFCNNIFTQEGGTHLAGFKTRFTQMINSYAKELGILKEKDANFTGADTRNGMTAVVAVKHPDPIFEGQTKTKLASADATKAVFTVTGDELQRYFDRNLEILKAVISCAEKSAKIRKAEEKAKTNMLSKSKFSFDSNGKLANCESRDAEKCEIFIVEGDSAGGSAKTARNRMYQAILPIRGKILNVEKASMDKVLANAEIKTMINAFGCGFSEGYGNDFDISKLRYNKIVLMTDADVDGSHIDTLLLTFLYRFMPELIYDGHVFIAMPPLFKVIPKRGEEQYLYDEKELERYRKTHTGDFTLQRYKGLGEMDAQQLWETTLDPDHRVLKQVEIEDARMASEITEMLMGSEVPPRRRFIYEHADEAEIDA</sequence>
<evidence type="ECO:0000256" key="10">
    <source>
        <dbReference type="ARBA" id="ARBA00023125"/>
    </source>
</evidence>
<dbReference type="InterPro" id="IPR003594">
    <property type="entry name" value="HATPase_dom"/>
</dbReference>
<evidence type="ECO:0000313" key="14">
    <source>
        <dbReference type="EMBL" id="RGJ04765.1"/>
    </source>
</evidence>
<dbReference type="PANTHER" id="PTHR45866:SF1">
    <property type="entry name" value="DNA GYRASE SUBUNIT B, MITOCHONDRIAL"/>
    <property type="match status" value="1"/>
</dbReference>
<dbReference type="NCBIfam" id="NF004189">
    <property type="entry name" value="PRK05644.1"/>
    <property type="match status" value="1"/>
</dbReference>
<dbReference type="Gene3D" id="3.30.565.10">
    <property type="entry name" value="Histidine kinase-like ATPase, C-terminal domain"/>
    <property type="match status" value="1"/>
</dbReference>
<keyword evidence="9" id="KW-0799">Topoisomerase</keyword>
<dbReference type="PRINTS" id="PR01159">
    <property type="entry name" value="DNAGYRASEB"/>
</dbReference>
<dbReference type="InterPro" id="IPR001241">
    <property type="entry name" value="Topo_IIA"/>
</dbReference>
<proteinExistence type="inferred from homology"/>
<dbReference type="SUPFAM" id="SSF55874">
    <property type="entry name" value="ATPase domain of HSP90 chaperone/DNA topoisomerase II/histidine kinase"/>
    <property type="match status" value="1"/>
</dbReference>
<dbReference type="SUPFAM" id="SSF54211">
    <property type="entry name" value="Ribosomal protein S5 domain 2-like"/>
    <property type="match status" value="1"/>
</dbReference>
<evidence type="ECO:0000256" key="8">
    <source>
        <dbReference type="ARBA" id="ARBA00022842"/>
    </source>
</evidence>
<dbReference type="InterPro" id="IPR013506">
    <property type="entry name" value="Topo_IIA_bsu_dom2"/>
</dbReference>
<dbReference type="Pfam" id="PF00986">
    <property type="entry name" value="DNA_gyraseB_C"/>
    <property type="match status" value="1"/>
</dbReference>
<evidence type="ECO:0000259" key="12">
    <source>
        <dbReference type="PROSITE" id="PS50880"/>
    </source>
</evidence>
<dbReference type="SMART" id="SM00433">
    <property type="entry name" value="TOP2c"/>
    <property type="match status" value="1"/>
</dbReference>
<keyword evidence="8" id="KW-0460">Magnesium</keyword>
<dbReference type="Proteomes" id="UP000261023">
    <property type="component" value="Unassembled WGS sequence"/>
</dbReference>
<evidence type="ECO:0000256" key="11">
    <source>
        <dbReference type="ARBA" id="ARBA00023235"/>
    </source>
</evidence>
<dbReference type="SUPFAM" id="SSF56719">
    <property type="entry name" value="Type II DNA topoisomerase"/>
    <property type="match status" value="1"/>
</dbReference>
<keyword evidence="10" id="KW-0238">DNA-binding</keyword>
<name>A0A374P9J0_9FIRM</name>
<dbReference type="GO" id="GO:0003677">
    <property type="term" value="F:DNA binding"/>
    <property type="evidence" value="ECO:0007669"/>
    <property type="project" value="UniProtKB-KW"/>
</dbReference>
<dbReference type="PROSITE" id="PS50880">
    <property type="entry name" value="TOPRIM"/>
    <property type="match status" value="1"/>
</dbReference>
<dbReference type="RefSeq" id="WP_002604284.1">
    <property type="nucleotide sequence ID" value="NZ_CACRUH010000011.1"/>
</dbReference>
<dbReference type="AlphaFoldDB" id="A0A374P9J0"/>
<evidence type="ECO:0000313" key="15">
    <source>
        <dbReference type="Proteomes" id="UP000261023"/>
    </source>
</evidence>
<evidence type="ECO:0000256" key="1">
    <source>
        <dbReference type="ARBA" id="ARBA00000185"/>
    </source>
</evidence>
<dbReference type="EC" id="5.6.2.2" evidence="4"/>
<organism evidence="14 16">
    <name type="scientific">Hungatella hathewayi</name>
    <dbReference type="NCBI Taxonomy" id="154046"/>
    <lineage>
        <taxon>Bacteria</taxon>
        <taxon>Bacillati</taxon>
        <taxon>Bacillota</taxon>
        <taxon>Clostridia</taxon>
        <taxon>Lachnospirales</taxon>
        <taxon>Lachnospiraceae</taxon>
        <taxon>Hungatella</taxon>
    </lineage>
</organism>
<dbReference type="Gene3D" id="3.30.230.10">
    <property type="match status" value="1"/>
</dbReference>
<feature type="domain" description="Toprim" evidence="12">
    <location>
        <begin position="421"/>
        <end position="539"/>
    </location>
</feature>
<keyword evidence="7" id="KW-0067">ATP-binding</keyword>
<evidence type="ECO:0000256" key="3">
    <source>
        <dbReference type="ARBA" id="ARBA00010708"/>
    </source>
</evidence>
<dbReference type="InterPro" id="IPR020568">
    <property type="entry name" value="Ribosomal_Su5_D2-typ_SF"/>
</dbReference>
<dbReference type="OrthoDB" id="9802808at2"/>
<dbReference type="InterPro" id="IPR000565">
    <property type="entry name" value="Topo_IIA_B"/>
</dbReference>
<reference evidence="15 16" key="1">
    <citation type="submission" date="2018-08" db="EMBL/GenBank/DDBJ databases">
        <title>A genome reference for cultivated species of the human gut microbiota.</title>
        <authorList>
            <person name="Zou Y."/>
            <person name="Xue W."/>
            <person name="Luo G."/>
        </authorList>
    </citation>
    <scope>NUCLEOTIDE SEQUENCE [LARGE SCALE GENOMIC DNA]</scope>
    <source>
        <strain evidence="13 15">AF19-13AC</strain>
        <strain evidence="14 16">TM09-12</strain>
    </source>
</reference>
<evidence type="ECO:0000313" key="13">
    <source>
        <dbReference type="EMBL" id="RGD67393.1"/>
    </source>
</evidence>
<gene>
    <name evidence="13" type="ORF">DWX31_27120</name>
    <name evidence="14" type="ORF">DXD79_12650</name>
</gene>
<dbReference type="InterPro" id="IPR006171">
    <property type="entry name" value="TOPRIM_dom"/>
</dbReference>
<dbReference type="Proteomes" id="UP000263014">
    <property type="component" value="Unassembled WGS sequence"/>
</dbReference>
<dbReference type="FunFam" id="3.30.565.10:FF:000002">
    <property type="entry name" value="DNA gyrase subunit B"/>
    <property type="match status" value="1"/>
</dbReference>
<accession>A0A374P9J0</accession>
<evidence type="ECO:0000256" key="4">
    <source>
        <dbReference type="ARBA" id="ARBA00012895"/>
    </source>
</evidence>
<dbReference type="InterPro" id="IPR002288">
    <property type="entry name" value="DNA_gyrase_B_C"/>
</dbReference>
<evidence type="ECO:0000256" key="6">
    <source>
        <dbReference type="ARBA" id="ARBA00022741"/>
    </source>
</evidence>
<dbReference type="GO" id="GO:0006265">
    <property type="term" value="P:DNA topological change"/>
    <property type="evidence" value="ECO:0007669"/>
    <property type="project" value="InterPro"/>
</dbReference>
<dbReference type="CDD" id="cd00822">
    <property type="entry name" value="TopoII_Trans_DNA_gyrase"/>
    <property type="match status" value="1"/>
</dbReference>
<dbReference type="GO" id="GO:0005524">
    <property type="term" value="F:ATP binding"/>
    <property type="evidence" value="ECO:0007669"/>
    <property type="project" value="UniProtKB-KW"/>
</dbReference>
<protein>
    <recommendedName>
        <fullName evidence="4">DNA topoisomerase (ATP-hydrolyzing)</fullName>
        <ecNumber evidence="4">5.6.2.2</ecNumber>
    </recommendedName>
</protein>
<keyword evidence="5" id="KW-0479">Metal-binding</keyword>
<dbReference type="FunFam" id="3.40.50.670:FF:000002">
    <property type="entry name" value="DNA gyrase subunit B"/>
    <property type="match status" value="1"/>
</dbReference>
<keyword evidence="11" id="KW-0413">Isomerase</keyword>
<comment type="similarity">
    <text evidence="3">Belongs to the type II topoisomerase GyrB family.</text>
</comment>
<evidence type="ECO:0000313" key="16">
    <source>
        <dbReference type="Proteomes" id="UP000263014"/>
    </source>
</evidence>
<dbReference type="Gene3D" id="3.40.50.670">
    <property type="match status" value="1"/>
</dbReference>
<comment type="cofactor">
    <cofactor evidence="2">
        <name>Mg(2+)</name>
        <dbReference type="ChEBI" id="CHEBI:18420"/>
    </cofactor>
</comment>
<dbReference type="EMBL" id="QSON01000005">
    <property type="protein sequence ID" value="RGJ04765.1"/>
    <property type="molecule type" value="Genomic_DNA"/>
</dbReference>
<dbReference type="SMART" id="SM00387">
    <property type="entry name" value="HATPase_c"/>
    <property type="match status" value="1"/>
</dbReference>
<evidence type="ECO:0000256" key="7">
    <source>
        <dbReference type="ARBA" id="ARBA00022840"/>
    </source>
</evidence>
<dbReference type="PANTHER" id="PTHR45866">
    <property type="entry name" value="DNA GYRASE/TOPOISOMERASE SUBUNIT B"/>
    <property type="match status" value="1"/>
</dbReference>
<dbReference type="Pfam" id="PF00204">
    <property type="entry name" value="DNA_gyraseB"/>
    <property type="match status" value="1"/>
</dbReference>
<comment type="caution">
    <text evidence="14">The sequence shown here is derived from an EMBL/GenBank/DDBJ whole genome shotgun (WGS) entry which is preliminary data.</text>
</comment>
<evidence type="ECO:0000256" key="5">
    <source>
        <dbReference type="ARBA" id="ARBA00022723"/>
    </source>
</evidence>
<dbReference type="GO" id="GO:0046872">
    <property type="term" value="F:metal ion binding"/>
    <property type="evidence" value="ECO:0007669"/>
    <property type="project" value="UniProtKB-KW"/>
</dbReference>
<comment type="catalytic activity">
    <reaction evidence="1">
        <text>ATP-dependent breakage, passage and rejoining of double-stranded DNA.</text>
        <dbReference type="EC" id="5.6.2.2"/>
    </reaction>
</comment>
<dbReference type="CDD" id="cd16928">
    <property type="entry name" value="HATPase_GyrB-like"/>
    <property type="match status" value="1"/>
</dbReference>
<dbReference type="InterPro" id="IPR014721">
    <property type="entry name" value="Ribsml_uS5_D2-typ_fold_subgr"/>
</dbReference>
<dbReference type="PRINTS" id="PR00418">
    <property type="entry name" value="TPI2FAMILY"/>
</dbReference>
<dbReference type="GO" id="GO:0034335">
    <property type="term" value="F:DNA negative supercoiling activity"/>
    <property type="evidence" value="ECO:0007669"/>
    <property type="project" value="UniProtKB-ARBA"/>
</dbReference>
<dbReference type="PROSITE" id="PS00177">
    <property type="entry name" value="TOPOISOMERASE_II"/>
    <property type="match status" value="1"/>
</dbReference>
<keyword evidence="6" id="KW-0547">Nucleotide-binding</keyword>
<evidence type="ECO:0000256" key="2">
    <source>
        <dbReference type="ARBA" id="ARBA00001946"/>
    </source>
</evidence>
<dbReference type="Pfam" id="PF01751">
    <property type="entry name" value="Toprim"/>
    <property type="match status" value="1"/>
</dbReference>
<dbReference type="Pfam" id="PF02518">
    <property type="entry name" value="HATPase_c"/>
    <property type="match status" value="1"/>
</dbReference>
<dbReference type="EMBL" id="QTJW01000025">
    <property type="protein sequence ID" value="RGD67393.1"/>
    <property type="molecule type" value="Genomic_DNA"/>
</dbReference>
<dbReference type="InterPro" id="IPR036890">
    <property type="entry name" value="HATPase_C_sf"/>
</dbReference>
<dbReference type="InterPro" id="IPR013759">
    <property type="entry name" value="Topo_IIA_B_C"/>
</dbReference>